<name>A0A829RBV7_LISGR</name>
<organism evidence="2 3">
    <name type="scientific">Listeria grayi FSL F6-1183</name>
    <dbReference type="NCBI Taxonomy" id="1265827"/>
    <lineage>
        <taxon>Bacteria</taxon>
        <taxon>Bacillati</taxon>
        <taxon>Bacillota</taxon>
        <taxon>Bacilli</taxon>
        <taxon>Bacillales</taxon>
        <taxon>Listeriaceae</taxon>
        <taxon>Listeria</taxon>
    </lineage>
</organism>
<comment type="caution">
    <text evidence="2">The sequence shown here is derived from an EMBL/GenBank/DDBJ whole genome shotgun (WGS) entry which is preliminary data.</text>
</comment>
<reference evidence="2 3" key="1">
    <citation type="submission" date="2012-12" db="EMBL/GenBank/DDBJ databases">
        <title>Novel taxa of Listeriaceae from agricultural environments in the United States.</title>
        <authorList>
            <person name="den Bakker H.C."/>
            <person name="Allred A."/>
            <person name="Warchocki S."/>
            <person name="Wright E.M."/>
            <person name="Burrell A."/>
            <person name="Nightingale K.K."/>
            <person name="Kephart D."/>
            <person name="Wiedmann M."/>
        </authorList>
    </citation>
    <scope>NUCLEOTIDE SEQUENCE [LARGE SCALE GENOMIC DNA]</scope>
    <source>
        <strain evidence="2 3">FSL F6-1183</strain>
    </source>
</reference>
<feature type="transmembrane region" description="Helical" evidence="1">
    <location>
        <begin position="69"/>
        <end position="92"/>
    </location>
</feature>
<dbReference type="Proteomes" id="UP000019251">
    <property type="component" value="Unassembled WGS sequence"/>
</dbReference>
<evidence type="ECO:0000256" key="1">
    <source>
        <dbReference type="SAM" id="Phobius"/>
    </source>
</evidence>
<evidence type="ECO:0000313" key="2">
    <source>
        <dbReference type="EMBL" id="EUJ30606.1"/>
    </source>
</evidence>
<dbReference type="RefSeq" id="WP_036103373.1">
    <property type="nucleotide sequence ID" value="NZ_AODG01000002.1"/>
</dbReference>
<keyword evidence="1" id="KW-0812">Transmembrane</keyword>
<keyword evidence="1" id="KW-1133">Transmembrane helix</keyword>
<evidence type="ECO:0000313" key="3">
    <source>
        <dbReference type="Proteomes" id="UP000019251"/>
    </source>
</evidence>
<protein>
    <submittedName>
        <fullName evidence="2">Uncharacterized protein</fullName>
    </submittedName>
</protein>
<sequence>MTSKLTMGYILMVVTLILGWLGAIGNYGSLGFENEIAILLIFAGLPLITACFFFYLIKMKMLLLLKVLNVILLVSAIFIAFSNGVAILIGIASSHS</sequence>
<feature type="transmembrane region" description="Helical" evidence="1">
    <location>
        <begin position="36"/>
        <end position="57"/>
    </location>
</feature>
<dbReference type="EMBL" id="AODG01000002">
    <property type="protein sequence ID" value="EUJ30606.1"/>
    <property type="molecule type" value="Genomic_DNA"/>
</dbReference>
<keyword evidence="1" id="KW-0472">Membrane</keyword>
<accession>A0A829RBV7</accession>
<feature type="transmembrane region" description="Helical" evidence="1">
    <location>
        <begin position="7"/>
        <end position="30"/>
    </location>
</feature>
<proteinExistence type="predicted"/>
<gene>
    <name evidence="2" type="ORF">LMUR_00545</name>
</gene>
<dbReference type="AlphaFoldDB" id="A0A829RBV7"/>